<dbReference type="InterPro" id="IPR042120">
    <property type="entry name" value="MutL_C_dimsub"/>
</dbReference>
<comment type="caution">
    <text evidence="3">The sequence shown here is derived from an EMBL/GenBank/DDBJ whole genome shotgun (WGS) entry which is preliminary data.</text>
</comment>
<sequence>MNESFPPSETSRPYSNDESARKPPKDLITRSNEGLSPSSKLLSYTPLFNEAVLSSSDIEYEVSDKRHHQDFTEVIDTSTPSSTPTPKTVQHSSRSTNDEGLEEAVEPPMKRLKIDSSGKKIGISKSPQLLLNTKDAVWSPRRTNGEVQRQPKKNNVTKSSGTVQMASIDNLSNVEKANANVSELQTPDTACDEPQILTQLNHVQETSDGTSKTQSHLAQSSTNGFSNELPSTRVNTNPRSTPQPVHNSTTTEVKRTTVKKASLKICLQRLRAIWRRSRLEATSHSNIPVRISDPLGQLAGITSDTTEAERELTRVIHKEDFDCMQILGQFNRGFIIARVRRDGKGTFPIDDLFIIDQHAADEKYNFESLQQSTKIKSQKLLKPQSIELTSAEELVAMENIDVLQDNGFEVQVQEDALPGSGNRIQLVSQPVNLTELLHLIQESGNKMVRCSKARAMFAMRACRMSVMIGMPLTAKQMTSIIRHMASMEQPWHCPHGRPTMRHLANLHSFGHSRRCMDWTAFAR</sequence>
<evidence type="ECO:0000259" key="2">
    <source>
        <dbReference type="SMART" id="SM00853"/>
    </source>
</evidence>
<feature type="compositionally biased region" description="Polar residues" evidence="1">
    <location>
        <begin position="1"/>
        <end position="17"/>
    </location>
</feature>
<dbReference type="InterPro" id="IPR042121">
    <property type="entry name" value="MutL_C_regsub"/>
</dbReference>
<name>A0AAV4ZZ89_9AGAM</name>
<gene>
    <name evidence="3" type="ORF">Clacol_000510</name>
</gene>
<feature type="region of interest" description="Disordered" evidence="1">
    <location>
        <begin position="140"/>
        <end position="162"/>
    </location>
</feature>
<feature type="region of interest" description="Disordered" evidence="1">
    <location>
        <begin position="1"/>
        <end position="41"/>
    </location>
</feature>
<proteinExistence type="predicted"/>
<protein>
    <recommendedName>
        <fullName evidence="2">MutL C-terminal dimerisation domain-containing protein</fullName>
    </recommendedName>
</protein>
<evidence type="ECO:0000313" key="3">
    <source>
        <dbReference type="EMBL" id="GJJ06319.1"/>
    </source>
</evidence>
<feature type="region of interest" description="Disordered" evidence="1">
    <location>
        <begin position="204"/>
        <end position="254"/>
    </location>
</feature>
<reference evidence="3" key="1">
    <citation type="submission" date="2021-10" db="EMBL/GenBank/DDBJ databases">
        <title>De novo Genome Assembly of Clathrus columnatus (Basidiomycota, Fungi) Using Illumina and Nanopore Sequence Data.</title>
        <authorList>
            <person name="Ogiso-Tanaka E."/>
            <person name="Itagaki H."/>
            <person name="Hosoya T."/>
            <person name="Hosaka K."/>
        </authorList>
    </citation>
    <scope>NUCLEOTIDE SEQUENCE</scope>
    <source>
        <strain evidence="3">MO-923</strain>
    </source>
</reference>
<accession>A0AAV4ZZ89</accession>
<dbReference type="GO" id="GO:0140664">
    <property type="term" value="F:ATP-dependent DNA damage sensor activity"/>
    <property type="evidence" value="ECO:0007669"/>
    <property type="project" value="InterPro"/>
</dbReference>
<dbReference type="GO" id="GO:0016887">
    <property type="term" value="F:ATP hydrolysis activity"/>
    <property type="evidence" value="ECO:0007669"/>
    <property type="project" value="InterPro"/>
</dbReference>
<dbReference type="EMBL" id="BPWL01000001">
    <property type="protein sequence ID" value="GJJ06319.1"/>
    <property type="molecule type" value="Genomic_DNA"/>
</dbReference>
<feature type="compositionally biased region" description="Polar residues" evidence="1">
    <location>
        <begin position="29"/>
        <end position="41"/>
    </location>
</feature>
<feature type="compositionally biased region" description="Polar residues" evidence="1">
    <location>
        <begin position="141"/>
        <end position="162"/>
    </location>
</feature>
<feature type="region of interest" description="Disordered" evidence="1">
    <location>
        <begin position="72"/>
        <end position="107"/>
    </location>
</feature>
<dbReference type="InterPro" id="IPR037198">
    <property type="entry name" value="MutL_C_sf"/>
</dbReference>
<dbReference type="InterPro" id="IPR014790">
    <property type="entry name" value="MutL_C"/>
</dbReference>
<feature type="domain" description="MutL C-terminal dimerisation" evidence="2">
    <location>
        <begin position="326"/>
        <end position="472"/>
    </location>
</feature>
<evidence type="ECO:0000313" key="4">
    <source>
        <dbReference type="Proteomes" id="UP001050691"/>
    </source>
</evidence>
<organism evidence="3 4">
    <name type="scientific">Clathrus columnatus</name>
    <dbReference type="NCBI Taxonomy" id="1419009"/>
    <lineage>
        <taxon>Eukaryota</taxon>
        <taxon>Fungi</taxon>
        <taxon>Dikarya</taxon>
        <taxon>Basidiomycota</taxon>
        <taxon>Agaricomycotina</taxon>
        <taxon>Agaricomycetes</taxon>
        <taxon>Phallomycetidae</taxon>
        <taxon>Phallales</taxon>
        <taxon>Clathraceae</taxon>
        <taxon>Clathrus</taxon>
    </lineage>
</organism>
<feature type="compositionally biased region" description="Polar residues" evidence="1">
    <location>
        <begin position="204"/>
        <end position="248"/>
    </location>
</feature>
<dbReference type="PANTHER" id="PTHR10073:SF52">
    <property type="entry name" value="MISMATCH REPAIR ENDONUCLEASE PMS2"/>
    <property type="match status" value="1"/>
</dbReference>
<feature type="compositionally biased region" description="Low complexity" evidence="1">
    <location>
        <begin position="77"/>
        <end position="86"/>
    </location>
</feature>
<dbReference type="InterPro" id="IPR038973">
    <property type="entry name" value="MutL/Mlh/Pms-like"/>
</dbReference>
<dbReference type="GO" id="GO:0006298">
    <property type="term" value="P:mismatch repair"/>
    <property type="evidence" value="ECO:0007669"/>
    <property type="project" value="InterPro"/>
</dbReference>
<dbReference type="Gene3D" id="3.30.1370.100">
    <property type="entry name" value="MutL, C-terminal domain, regulatory subdomain"/>
    <property type="match status" value="1"/>
</dbReference>
<dbReference type="SMART" id="SM00853">
    <property type="entry name" value="MutL_C"/>
    <property type="match status" value="1"/>
</dbReference>
<dbReference type="PANTHER" id="PTHR10073">
    <property type="entry name" value="DNA MISMATCH REPAIR PROTEIN MLH, PMS, MUTL"/>
    <property type="match status" value="1"/>
</dbReference>
<keyword evidence="4" id="KW-1185">Reference proteome</keyword>
<dbReference type="Proteomes" id="UP001050691">
    <property type="component" value="Unassembled WGS sequence"/>
</dbReference>
<dbReference type="Gene3D" id="3.30.1540.20">
    <property type="entry name" value="MutL, C-terminal domain, dimerisation subdomain"/>
    <property type="match status" value="1"/>
</dbReference>
<dbReference type="SUPFAM" id="SSF118116">
    <property type="entry name" value="DNA mismatch repair protein MutL"/>
    <property type="match status" value="1"/>
</dbReference>
<dbReference type="Pfam" id="PF08676">
    <property type="entry name" value="MutL_C"/>
    <property type="match status" value="1"/>
</dbReference>
<dbReference type="AlphaFoldDB" id="A0AAV4ZZ89"/>
<feature type="compositionally biased region" description="Basic and acidic residues" evidence="1">
    <location>
        <begin position="18"/>
        <end position="28"/>
    </location>
</feature>
<dbReference type="GO" id="GO:0005524">
    <property type="term" value="F:ATP binding"/>
    <property type="evidence" value="ECO:0007669"/>
    <property type="project" value="InterPro"/>
</dbReference>
<dbReference type="GO" id="GO:0032389">
    <property type="term" value="C:MutLalpha complex"/>
    <property type="evidence" value="ECO:0007669"/>
    <property type="project" value="TreeGrafter"/>
</dbReference>
<dbReference type="FunFam" id="3.30.1370.100:FF:000001">
    <property type="entry name" value="Mismatch repair endonuclease pms1, putative"/>
    <property type="match status" value="1"/>
</dbReference>
<evidence type="ECO:0000256" key="1">
    <source>
        <dbReference type="SAM" id="MobiDB-lite"/>
    </source>
</evidence>